<protein>
    <submittedName>
        <fullName evidence="1">Uncharacterized protein</fullName>
    </submittedName>
</protein>
<accession>A0A2P2QU14</accession>
<dbReference type="AlphaFoldDB" id="A0A2P2QU14"/>
<reference evidence="1" key="1">
    <citation type="submission" date="2018-02" db="EMBL/GenBank/DDBJ databases">
        <title>Rhizophora mucronata_Transcriptome.</title>
        <authorList>
            <person name="Meera S.P."/>
            <person name="Sreeshan A."/>
            <person name="Augustine A."/>
        </authorList>
    </citation>
    <scope>NUCLEOTIDE SEQUENCE</scope>
    <source>
        <tissue evidence="1">Leaf</tissue>
    </source>
</reference>
<evidence type="ECO:0000313" key="1">
    <source>
        <dbReference type="EMBL" id="MBX70477.1"/>
    </source>
</evidence>
<sequence>MTCLQGFQMPNAKIHIFTEELGWTTKSQNLMCYAVIFTRSYSRLEEITNLFLVAASSTCSLRARCTALLEAEGHSNIWPSLFRVQEEHDANTNATLKF</sequence>
<dbReference type="EMBL" id="GGEC01089993">
    <property type="protein sequence ID" value="MBX70477.1"/>
    <property type="molecule type" value="Transcribed_RNA"/>
</dbReference>
<organism evidence="1">
    <name type="scientific">Rhizophora mucronata</name>
    <name type="common">Asiatic mangrove</name>
    <dbReference type="NCBI Taxonomy" id="61149"/>
    <lineage>
        <taxon>Eukaryota</taxon>
        <taxon>Viridiplantae</taxon>
        <taxon>Streptophyta</taxon>
        <taxon>Embryophyta</taxon>
        <taxon>Tracheophyta</taxon>
        <taxon>Spermatophyta</taxon>
        <taxon>Magnoliopsida</taxon>
        <taxon>eudicotyledons</taxon>
        <taxon>Gunneridae</taxon>
        <taxon>Pentapetalae</taxon>
        <taxon>rosids</taxon>
        <taxon>fabids</taxon>
        <taxon>Malpighiales</taxon>
        <taxon>Rhizophoraceae</taxon>
        <taxon>Rhizophora</taxon>
    </lineage>
</organism>
<proteinExistence type="predicted"/>
<name>A0A2P2QU14_RHIMU</name>